<proteinExistence type="predicted"/>
<name>Q2QPE0_ORYSJ</name>
<reference evidence="2" key="3">
    <citation type="submission" date="2006-01" db="EMBL/GenBank/DDBJ databases">
        <authorList>
            <person name="Buell R."/>
        </authorList>
    </citation>
    <scope>NUCLEOTIDE SEQUENCE</scope>
</reference>
<gene>
    <name evidence="2" type="ordered locus">LOC_Os12g34800</name>
</gene>
<organism evidence="2">
    <name type="scientific">Oryza sativa subsp. japonica</name>
    <name type="common">Rice</name>
    <dbReference type="NCBI Taxonomy" id="39947"/>
    <lineage>
        <taxon>Eukaryota</taxon>
        <taxon>Viridiplantae</taxon>
        <taxon>Streptophyta</taxon>
        <taxon>Embryophyta</taxon>
        <taxon>Tracheophyta</taxon>
        <taxon>Spermatophyta</taxon>
        <taxon>Magnoliopsida</taxon>
        <taxon>Liliopsida</taxon>
        <taxon>Poales</taxon>
        <taxon>Poaceae</taxon>
        <taxon>BOP clade</taxon>
        <taxon>Oryzoideae</taxon>
        <taxon>Oryzeae</taxon>
        <taxon>Oryzinae</taxon>
        <taxon>Oryza</taxon>
        <taxon>Oryza sativa</taxon>
    </lineage>
</organism>
<reference evidence="2" key="2">
    <citation type="submission" date="2005-04" db="EMBL/GenBank/DDBJ databases">
        <authorList>
            <person name="Buell C.R."/>
            <person name="Wing R.A."/>
            <person name="McCombie W.A."/>
            <person name="Ouyang S."/>
        </authorList>
    </citation>
    <scope>NUCLEOTIDE SEQUENCE</scope>
</reference>
<protein>
    <submittedName>
        <fullName evidence="2">Uncharacterized protein</fullName>
    </submittedName>
</protein>
<feature type="region of interest" description="Disordered" evidence="1">
    <location>
        <begin position="58"/>
        <end position="126"/>
    </location>
</feature>
<evidence type="ECO:0000313" key="2">
    <source>
        <dbReference type="EMBL" id="ABA98807.1"/>
    </source>
</evidence>
<dbReference type="AlphaFoldDB" id="Q2QPE0"/>
<reference evidence="2" key="1">
    <citation type="journal article" date="2005" name="BMC Biol.">
        <title>The sequence of rice chromosomes 11 and 12, rich in disease resistance genes and recent gene duplications.</title>
        <authorList>
            <consortium name="The rice chromosomes 11 and 12 sequencing consortia"/>
        </authorList>
    </citation>
    <scope>NUCLEOTIDE SEQUENCE [LARGE SCALE GENOMIC DNA]</scope>
</reference>
<evidence type="ECO:0000256" key="1">
    <source>
        <dbReference type="SAM" id="MobiDB-lite"/>
    </source>
</evidence>
<feature type="compositionally biased region" description="Basic and acidic residues" evidence="1">
    <location>
        <begin position="97"/>
        <end position="111"/>
    </location>
</feature>
<dbReference type="EMBL" id="DP000011">
    <property type="protein sequence ID" value="ABA98807.1"/>
    <property type="molecule type" value="Genomic_DNA"/>
</dbReference>
<accession>Q2QPE0</accession>
<sequence length="142" mass="15150">MSMPPMMRVEAVADARCWRVRHRIDHGQCGWPAEEQGGPCMGRKARALGRLRRWRADGRAWGRTNAGDEGGCLSRSKRIGRAEEPYKSPNPQTLEKSPPHQGERYSNRDPAEELASGGSAGAVGGGLVGSLGGGGALLAFLA</sequence>